<comment type="caution">
    <text evidence="1">The sequence shown here is derived from an EMBL/GenBank/DDBJ whole genome shotgun (WGS) entry which is preliminary data.</text>
</comment>
<evidence type="ECO:0000313" key="1">
    <source>
        <dbReference type="EMBL" id="KAK1869734.1"/>
    </source>
</evidence>
<organism evidence="1 2">
    <name type="scientific">Pyropia yezoensis</name>
    <name type="common">Susabi-nori</name>
    <name type="synonym">Porphyra yezoensis</name>
    <dbReference type="NCBI Taxonomy" id="2788"/>
    <lineage>
        <taxon>Eukaryota</taxon>
        <taxon>Rhodophyta</taxon>
        <taxon>Bangiophyceae</taxon>
        <taxon>Bangiales</taxon>
        <taxon>Bangiaceae</taxon>
        <taxon>Pyropia</taxon>
    </lineage>
</organism>
<gene>
    <name evidence="1" type="ORF">I4F81_012200</name>
</gene>
<name>A0ACC3CHF4_PYRYE</name>
<keyword evidence="2" id="KW-1185">Reference proteome</keyword>
<reference evidence="1" key="1">
    <citation type="submission" date="2019-11" db="EMBL/GenBank/DDBJ databases">
        <title>Nori genome reveals adaptations in red seaweeds to the harsh intertidal environment.</title>
        <authorList>
            <person name="Wang D."/>
            <person name="Mao Y."/>
        </authorList>
    </citation>
    <scope>NUCLEOTIDE SEQUENCE</scope>
    <source>
        <tissue evidence="1">Gametophyte</tissue>
    </source>
</reference>
<dbReference type="EMBL" id="CM020620">
    <property type="protein sequence ID" value="KAK1869734.1"/>
    <property type="molecule type" value="Genomic_DNA"/>
</dbReference>
<proteinExistence type="predicted"/>
<sequence>MTSKRPRSVSPGDDDDEDEITPVRSRGAAARATASASNVDEDLAPVPRKRRGAPEGTGDLAGDGGGAASRHADGDLSPEVDDAEVELEMADAADDGDDDDDEEDDAVLPPVSAARPPKSASRARVAATQDDWDDDDDEDCNEDLDGSEDDSMAGVDSSTVAQRTADALAARFGSAQVGILDKVRVENFLCHDCFEFEFGPNINIINGQNRVGQVGHCGGLADWAGRQSLRDGAGAQD</sequence>
<protein>
    <submittedName>
        <fullName evidence="1">Uncharacterized protein</fullName>
    </submittedName>
</protein>
<evidence type="ECO:0000313" key="2">
    <source>
        <dbReference type="Proteomes" id="UP000798662"/>
    </source>
</evidence>
<accession>A0ACC3CHF4</accession>
<dbReference type="Proteomes" id="UP000798662">
    <property type="component" value="Chromosome 3"/>
</dbReference>